<name>A0ACC1J930_9FUNG</name>
<sequence>LVSNIQYIMRFRSSEKMQSEAGYYVTNLQGAVAFIESMDATCLSITQDEFDKNIEMTIWEIETEKRGKERAAQQKRQDAQRKPIPDLGSERAQWLIDKSSGIAKTTIEKTNSFVGRLISELSTPNASDAGTTSPGRRDSSAGAQYPGESSRQPRHQREYSHSQQDTANVQELIMGTAEWTATLALVRDMFPNIDQEVVEIVFESNQGFVPKTIEQLLDMSMGNEARDIVANEEVLDDLDSPVNSMSQRTQIVPPAAVTAQEDGDDAVDEVERWKDRWADGSSDEEEEEEEEENLIKDVVEEETDDDEITAPPDLGQTSSASDITNIPDTSGDEELARRLQQEFEQQIRDESSPHQ</sequence>
<protein>
    <submittedName>
        <fullName evidence="1">Uncharacterized protein</fullName>
    </submittedName>
</protein>
<keyword evidence="2" id="KW-1185">Reference proteome</keyword>
<proteinExistence type="predicted"/>
<dbReference type="Proteomes" id="UP001150603">
    <property type="component" value="Unassembled WGS sequence"/>
</dbReference>
<comment type="caution">
    <text evidence="1">The sequence shown here is derived from an EMBL/GenBank/DDBJ whole genome shotgun (WGS) entry which is preliminary data.</text>
</comment>
<evidence type="ECO:0000313" key="2">
    <source>
        <dbReference type="Proteomes" id="UP001150603"/>
    </source>
</evidence>
<reference evidence="1" key="1">
    <citation type="submission" date="2022-07" db="EMBL/GenBank/DDBJ databases">
        <title>Phylogenomic reconstructions and comparative analyses of Kickxellomycotina fungi.</title>
        <authorList>
            <person name="Reynolds N.K."/>
            <person name="Stajich J.E."/>
            <person name="Barry K."/>
            <person name="Grigoriev I.V."/>
            <person name="Crous P."/>
            <person name="Smith M.E."/>
        </authorList>
    </citation>
    <scope>NUCLEOTIDE SEQUENCE</scope>
    <source>
        <strain evidence="1">NRRL 5244</strain>
    </source>
</reference>
<accession>A0ACC1J930</accession>
<feature type="non-terminal residue" evidence="1">
    <location>
        <position position="1"/>
    </location>
</feature>
<evidence type="ECO:0000313" key="1">
    <source>
        <dbReference type="EMBL" id="KAJ1942362.1"/>
    </source>
</evidence>
<gene>
    <name evidence="1" type="ORF">FBU59_003221</name>
</gene>
<organism evidence="1 2">
    <name type="scientific">Linderina macrospora</name>
    <dbReference type="NCBI Taxonomy" id="4868"/>
    <lineage>
        <taxon>Eukaryota</taxon>
        <taxon>Fungi</taxon>
        <taxon>Fungi incertae sedis</taxon>
        <taxon>Zoopagomycota</taxon>
        <taxon>Kickxellomycotina</taxon>
        <taxon>Kickxellomycetes</taxon>
        <taxon>Kickxellales</taxon>
        <taxon>Kickxellaceae</taxon>
        <taxon>Linderina</taxon>
    </lineage>
</organism>
<dbReference type="EMBL" id="JANBPW010001985">
    <property type="protein sequence ID" value="KAJ1942362.1"/>
    <property type="molecule type" value="Genomic_DNA"/>
</dbReference>